<organism evidence="2 3">
    <name type="scientific">Suillus luteus UH-Slu-Lm8-n1</name>
    <dbReference type="NCBI Taxonomy" id="930992"/>
    <lineage>
        <taxon>Eukaryota</taxon>
        <taxon>Fungi</taxon>
        <taxon>Dikarya</taxon>
        <taxon>Basidiomycota</taxon>
        <taxon>Agaricomycotina</taxon>
        <taxon>Agaricomycetes</taxon>
        <taxon>Agaricomycetidae</taxon>
        <taxon>Boletales</taxon>
        <taxon>Suillineae</taxon>
        <taxon>Suillaceae</taxon>
        <taxon>Suillus</taxon>
    </lineage>
</organism>
<dbReference type="InParanoid" id="A0A0D0A4B4"/>
<feature type="region of interest" description="Disordered" evidence="1">
    <location>
        <begin position="19"/>
        <end position="54"/>
    </location>
</feature>
<dbReference type="EMBL" id="KN836038">
    <property type="protein sequence ID" value="KIK33059.1"/>
    <property type="molecule type" value="Genomic_DNA"/>
</dbReference>
<evidence type="ECO:0000256" key="1">
    <source>
        <dbReference type="SAM" id="MobiDB-lite"/>
    </source>
</evidence>
<sequence length="987" mass="112136">MGPARTQGVSHSVRIVVGNSRTKARMQARTLSQSQQQLESKRRHERHAANTSGLSLQSQALLADMRDDNPQDQDFSMGDGMAALHEDDALQWETIPDDLQEDETFVHAVRDIVGSQWRVYKDKRSWSLRLQRLQENWASVSGTLSAAYLQWAYPAVFDSEHPSPASQHTEPINPDLPSTAETSLDFEIDVINIYTLQSTAIIRRQASVSTISEALVLNGYVGASPLSPTIAMSLSTLELYRRIRLRKPSFSAEAFAKVICDLYKWPYRRRYRNVLADCFDVYLMMRRKIDQQVSEALGHNTANWRVLNSCPPCSYELEDEPELKFRKMIVFDGNNSLSRMAPLGGREVGDRRVFESDYFLDPEFVDKFADEVRSDPQPSDANVATTQHLHDEHVSTVTAPTSACTDNWKAARADAKKKSWGIFEETGVFVCACRHGIIQWIVDMIRSGELFKYPLSIVSKALDVLGPRLLIGYDVGCKLATTISSSSLATLFAENECRMCVDAFHGYTHNYACQDINHPNVIEGIGLEDLATMERIFSHSNQLAPVIRYASAYNRRVFIDMLYRQWDEDKYFNLSNMLYGNYKQALRIINEDGIALQEAKRSLGISDRDIKVWRSEQSEYLRTCGQEPEYDIHAVAYVEMLQKLRDARAASENASSLFLGTTPSDYKYSTANASYTNDLSHTRKLETQRRHATERYDQILHEVTALEVKMGIARRWEPIDPQYIDTVKFIATRSFHKSLANLQCLVVRRLFELHKLNISKTSYRMRTHIAKSLQTRCKAIQNAVKVYNEAALTLNPPAPMLDWSKVSHYAFLEEFTLLQETRQDIRSKRWTEPAVREVIKQSLRIERAHEEVTRCNIEIRRLHTAIVDEQISFATVLKQLKQARDPLYGAVDEYCERRQRMNAHILYRINDIFALNGFSGSKTTGVCKGKQVDKGTGSISTSADALTSINEDHEDESEGESDGFDDSDATAGDIGGLVDYISELAIT</sequence>
<name>A0A0D0A4B4_9AGAM</name>
<feature type="compositionally biased region" description="Polar residues" evidence="1">
    <location>
        <begin position="29"/>
        <end position="38"/>
    </location>
</feature>
<protein>
    <recommendedName>
        <fullName evidence="4">CxC1-like cysteine cluster associated with KDZ transposases domain-containing protein</fullName>
    </recommendedName>
</protein>
<reference evidence="2 3" key="1">
    <citation type="submission" date="2014-04" db="EMBL/GenBank/DDBJ databases">
        <authorList>
            <consortium name="DOE Joint Genome Institute"/>
            <person name="Kuo A."/>
            <person name="Ruytinx J."/>
            <person name="Rineau F."/>
            <person name="Colpaert J."/>
            <person name="Kohler A."/>
            <person name="Nagy L.G."/>
            <person name="Floudas D."/>
            <person name="Copeland A."/>
            <person name="Barry K.W."/>
            <person name="Cichocki N."/>
            <person name="Veneault-Fourrey C."/>
            <person name="LaButti K."/>
            <person name="Lindquist E.A."/>
            <person name="Lipzen A."/>
            <person name="Lundell T."/>
            <person name="Morin E."/>
            <person name="Murat C."/>
            <person name="Sun H."/>
            <person name="Tunlid A."/>
            <person name="Henrissat B."/>
            <person name="Grigoriev I.V."/>
            <person name="Hibbett D.S."/>
            <person name="Martin F."/>
            <person name="Nordberg H.P."/>
            <person name="Cantor M.N."/>
            <person name="Hua S.X."/>
        </authorList>
    </citation>
    <scope>NUCLEOTIDE SEQUENCE [LARGE SCALE GENOMIC DNA]</scope>
    <source>
        <strain evidence="2 3">UH-Slu-Lm8-n1</strain>
    </source>
</reference>
<evidence type="ECO:0000313" key="3">
    <source>
        <dbReference type="Proteomes" id="UP000054485"/>
    </source>
</evidence>
<dbReference type="PANTHER" id="PTHR33096:SF1">
    <property type="entry name" value="CXC1-LIKE CYSTEINE CLUSTER ASSOCIATED WITH KDZ TRANSPOSASES DOMAIN-CONTAINING PROTEIN"/>
    <property type="match status" value="1"/>
</dbReference>
<dbReference type="AlphaFoldDB" id="A0A0D0A4B4"/>
<gene>
    <name evidence="2" type="ORF">CY34DRAFT_100327</name>
</gene>
<evidence type="ECO:0000313" key="2">
    <source>
        <dbReference type="EMBL" id="KIK33059.1"/>
    </source>
</evidence>
<proteinExistence type="predicted"/>
<dbReference type="HOGENOM" id="CLU_013084_2_0_1"/>
<keyword evidence="3" id="KW-1185">Reference proteome</keyword>
<dbReference type="PANTHER" id="PTHR33096">
    <property type="entry name" value="CXC2 DOMAIN-CONTAINING PROTEIN"/>
    <property type="match status" value="1"/>
</dbReference>
<feature type="compositionally biased region" description="Acidic residues" evidence="1">
    <location>
        <begin position="952"/>
        <end position="968"/>
    </location>
</feature>
<dbReference type="Proteomes" id="UP000054485">
    <property type="component" value="Unassembled WGS sequence"/>
</dbReference>
<dbReference type="OrthoDB" id="2505969at2759"/>
<evidence type="ECO:0008006" key="4">
    <source>
        <dbReference type="Google" id="ProtNLM"/>
    </source>
</evidence>
<feature type="region of interest" description="Disordered" evidence="1">
    <location>
        <begin position="949"/>
        <end position="971"/>
    </location>
</feature>
<dbReference type="Pfam" id="PF18758">
    <property type="entry name" value="KDZ"/>
    <property type="match status" value="1"/>
</dbReference>
<dbReference type="InterPro" id="IPR040521">
    <property type="entry name" value="KDZ"/>
</dbReference>
<reference evidence="3" key="2">
    <citation type="submission" date="2015-01" db="EMBL/GenBank/DDBJ databases">
        <title>Evolutionary Origins and Diversification of the Mycorrhizal Mutualists.</title>
        <authorList>
            <consortium name="DOE Joint Genome Institute"/>
            <consortium name="Mycorrhizal Genomics Consortium"/>
            <person name="Kohler A."/>
            <person name="Kuo A."/>
            <person name="Nagy L.G."/>
            <person name="Floudas D."/>
            <person name="Copeland A."/>
            <person name="Barry K.W."/>
            <person name="Cichocki N."/>
            <person name="Veneault-Fourrey C."/>
            <person name="LaButti K."/>
            <person name="Lindquist E.A."/>
            <person name="Lipzen A."/>
            <person name="Lundell T."/>
            <person name="Morin E."/>
            <person name="Murat C."/>
            <person name="Riley R."/>
            <person name="Ohm R."/>
            <person name="Sun H."/>
            <person name="Tunlid A."/>
            <person name="Henrissat B."/>
            <person name="Grigoriev I.V."/>
            <person name="Hibbett D.S."/>
            <person name="Martin F."/>
        </authorList>
    </citation>
    <scope>NUCLEOTIDE SEQUENCE [LARGE SCALE GENOMIC DNA]</scope>
    <source>
        <strain evidence="3">UH-Slu-Lm8-n1</strain>
    </source>
</reference>
<accession>A0A0D0A4B4</accession>